<dbReference type="STRING" id="152573.SAMN04488051_11130"/>
<evidence type="ECO:0000256" key="1">
    <source>
        <dbReference type="SAM" id="Phobius"/>
    </source>
</evidence>
<dbReference type="InterPro" id="IPR053170">
    <property type="entry name" value="Transcription_regulator"/>
</dbReference>
<dbReference type="Pfam" id="PF04307">
    <property type="entry name" value="YdjM"/>
    <property type="match status" value="1"/>
</dbReference>
<protein>
    <submittedName>
        <fullName evidence="2">Inner membrane protein</fullName>
    </submittedName>
</protein>
<sequence>MDSVTQAALGAAVAVAVMGKSTSVKKAALWGAVAGTLPDLDVFIHYGDDLSNMLRHRGESHAFFYQTLFAPLLAALICRWHQQQALFLHWWLAIWLVLVTHSLLDTFTTYGTQLALPFSNHAFALESIFVIDPLYTVPLLIGVALAWRLPGPGLGFNALGLLLSSLYLGWGLLAQQWVLWQLDQQHPELAHYERLVQPTALNTLVWRIIVMDEKGYREGFYALNDGKTPIEFRQHAFSEQAKTLSQLPEAQELTRFSHGFVGYFQRGQLLTMADLRMGMQGNYAFEFSLACQQDTKLQPIAVVQLDKPYQMLEMWAWAFRRFWLEARPLSESTVLSQPGCD</sequence>
<keyword evidence="1" id="KW-0812">Transmembrane</keyword>
<dbReference type="OrthoDB" id="9781927at2"/>
<dbReference type="EMBL" id="FNRM01000011">
    <property type="protein sequence ID" value="SEA97769.1"/>
    <property type="molecule type" value="Genomic_DNA"/>
</dbReference>
<gene>
    <name evidence="2" type="ORF">SAMN04488051_11130</name>
</gene>
<dbReference type="InterPro" id="IPR007404">
    <property type="entry name" value="YdjM-like"/>
</dbReference>
<keyword evidence="3" id="KW-1185">Reference proteome</keyword>
<keyword evidence="1" id="KW-0472">Membrane</keyword>
<evidence type="ECO:0000313" key="2">
    <source>
        <dbReference type="EMBL" id="SEA97769.1"/>
    </source>
</evidence>
<dbReference type="RefSeq" id="WP_091344919.1">
    <property type="nucleotide sequence ID" value="NZ_FNRM01000011.1"/>
</dbReference>
<evidence type="ECO:0000313" key="3">
    <source>
        <dbReference type="Proteomes" id="UP000198773"/>
    </source>
</evidence>
<name>A0A1H4FK83_ALKAM</name>
<accession>A0A1H4FK83</accession>
<organism evidence="2 3">
    <name type="scientific">Alkalimonas amylolytica</name>
    <dbReference type="NCBI Taxonomy" id="152573"/>
    <lineage>
        <taxon>Bacteria</taxon>
        <taxon>Pseudomonadati</taxon>
        <taxon>Pseudomonadota</taxon>
        <taxon>Gammaproteobacteria</taxon>
        <taxon>Alkalimonas</taxon>
    </lineage>
</organism>
<feature type="transmembrane region" description="Helical" evidence="1">
    <location>
        <begin position="159"/>
        <end position="180"/>
    </location>
</feature>
<reference evidence="2 3" key="1">
    <citation type="submission" date="2016-10" db="EMBL/GenBank/DDBJ databases">
        <authorList>
            <person name="de Groot N.N."/>
        </authorList>
    </citation>
    <scope>NUCLEOTIDE SEQUENCE [LARGE SCALE GENOMIC DNA]</scope>
    <source>
        <strain evidence="2 3">CGMCC 1.3430</strain>
    </source>
</reference>
<feature type="transmembrane region" description="Helical" evidence="1">
    <location>
        <begin position="124"/>
        <end position="147"/>
    </location>
</feature>
<keyword evidence="1" id="KW-1133">Transmembrane helix</keyword>
<dbReference type="AlphaFoldDB" id="A0A1H4FK83"/>
<proteinExistence type="predicted"/>
<feature type="transmembrane region" description="Helical" evidence="1">
    <location>
        <begin position="85"/>
        <end position="104"/>
    </location>
</feature>
<dbReference type="PANTHER" id="PTHR40031">
    <property type="entry name" value="HYPOTHETICAL MEMBRANE SPANNING PROTEIN"/>
    <property type="match status" value="1"/>
</dbReference>
<dbReference type="Proteomes" id="UP000198773">
    <property type="component" value="Unassembled WGS sequence"/>
</dbReference>
<dbReference type="PANTHER" id="PTHR40031:SF1">
    <property type="entry name" value="MEMBRANE-BOUND METAL-DEPENDENT HYDROLASE"/>
    <property type="match status" value="1"/>
</dbReference>
<feature type="transmembrane region" description="Helical" evidence="1">
    <location>
        <begin position="62"/>
        <end position="78"/>
    </location>
</feature>